<feature type="region of interest" description="Disordered" evidence="1">
    <location>
        <begin position="584"/>
        <end position="615"/>
    </location>
</feature>
<name>A0A9Q1Q6C4_9CARY</name>
<dbReference type="EMBL" id="JAKOGI010000841">
    <property type="protein sequence ID" value="KAJ8429946.1"/>
    <property type="molecule type" value="Genomic_DNA"/>
</dbReference>
<proteinExistence type="predicted"/>
<feature type="compositionally biased region" description="Acidic residues" evidence="1">
    <location>
        <begin position="586"/>
        <end position="610"/>
    </location>
</feature>
<protein>
    <submittedName>
        <fullName evidence="2">Uncharacterized protein</fullName>
    </submittedName>
</protein>
<reference evidence="2" key="1">
    <citation type="submission" date="2022-04" db="EMBL/GenBank/DDBJ databases">
        <title>Carnegiea gigantea Genome sequencing and assembly v2.</title>
        <authorList>
            <person name="Copetti D."/>
            <person name="Sanderson M.J."/>
            <person name="Burquez A."/>
            <person name="Wojciechowski M.F."/>
        </authorList>
    </citation>
    <scope>NUCLEOTIDE SEQUENCE</scope>
    <source>
        <strain evidence="2">SGP5-SGP5p</strain>
        <tissue evidence="2">Aerial part</tissue>
    </source>
</reference>
<sequence>MTDTIMHQVQKAMEAANSARPLLRFDYGPLIGCKPSHRHTRIPSPRHPKGGLEVSQLNQSDRLGRRNQDGTVVATARPSGNPSQGRSTKSTTASTPYATHSTHYPEVNPTEMIRLPLRFGDKMKARNLEVKTVITPCLLQLHFEADDGSVRVSQGDQCTARECYLVSIHPLHLPVGVLPYSGCRPRSGCPRGNQGPMSSRSCGGILHSPCGPPVAELLGLSRLLDPRCSLSLSLYECSLSLGKCLVLLLGLPRVFLFPQPFRAALKVHRAGLGTCWSFPFGTEVEAAVSSRRFLIRGCLCLPARGRLITGFFTCCTRGGACDKREVTLGLGHYLLRGGVSGLEGGQLRPYLLCTKLRRVRSEPNEKADQDSLSLYLLFFFSSPCTDSITWAINLGIVLGQSSSWNSRSSSSPCQLILQRDSWLVFLYCNQEGPPTPNLGGQRRSHTSNSSLLSSSQWSSSISTQVSGLLGGSLDRMGHAECSGGIVVSASRITKLYPPNRKYFFSRVVLFRKGVTFRLGECVLGLSRGSEREGAPRNTSPSATTSRTSFIWVCPLFLSTALPGASDATRDEELIDVPYKEELADVPPEEELTDVPPEEELADVPAEEEPELGPFGQQLIRSPDARGGLSLSRSLCLDISHKVSSRDFSWIRNLFLNTKDAGSGRILATRPQGSARFKNQHRIANLFGFPKLIF</sequence>
<gene>
    <name evidence="2" type="ORF">Cgig2_003514</name>
</gene>
<dbReference type="AlphaFoldDB" id="A0A9Q1Q6C4"/>
<evidence type="ECO:0000313" key="2">
    <source>
        <dbReference type="EMBL" id="KAJ8429946.1"/>
    </source>
</evidence>
<evidence type="ECO:0000313" key="3">
    <source>
        <dbReference type="Proteomes" id="UP001153076"/>
    </source>
</evidence>
<comment type="caution">
    <text evidence="2">The sequence shown here is derived from an EMBL/GenBank/DDBJ whole genome shotgun (WGS) entry which is preliminary data.</text>
</comment>
<feature type="compositionally biased region" description="Polar residues" evidence="1">
    <location>
        <begin position="78"/>
        <end position="102"/>
    </location>
</feature>
<organism evidence="2 3">
    <name type="scientific">Carnegiea gigantea</name>
    <dbReference type="NCBI Taxonomy" id="171969"/>
    <lineage>
        <taxon>Eukaryota</taxon>
        <taxon>Viridiplantae</taxon>
        <taxon>Streptophyta</taxon>
        <taxon>Embryophyta</taxon>
        <taxon>Tracheophyta</taxon>
        <taxon>Spermatophyta</taxon>
        <taxon>Magnoliopsida</taxon>
        <taxon>eudicotyledons</taxon>
        <taxon>Gunneridae</taxon>
        <taxon>Pentapetalae</taxon>
        <taxon>Caryophyllales</taxon>
        <taxon>Cactineae</taxon>
        <taxon>Cactaceae</taxon>
        <taxon>Cactoideae</taxon>
        <taxon>Echinocereeae</taxon>
        <taxon>Carnegiea</taxon>
    </lineage>
</organism>
<feature type="region of interest" description="Disordered" evidence="1">
    <location>
        <begin position="59"/>
        <end position="105"/>
    </location>
</feature>
<keyword evidence="3" id="KW-1185">Reference proteome</keyword>
<dbReference type="Proteomes" id="UP001153076">
    <property type="component" value="Unassembled WGS sequence"/>
</dbReference>
<accession>A0A9Q1Q6C4</accession>
<evidence type="ECO:0000256" key="1">
    <source>
        <dbReference type="SAM" id="MobiDB-lite"/>
    </source>
</evidence>